<feature type="transmembrane region" description="Helical" evidence="1">
    <location>
        <begin position="6"/>
        <end position="24"/>
    </location>
</feature>
<keyword evidence="1" id="KW-1133">Transmembrane helix</keyword>
<dbReference type="AlphaFoldDB" id="A0A173YL61"/>
<dbReference type="RefSeq" id="WP_055263141.1">
    <property type="nucleotide sequence ID" value="NZ_CABIXQ010000002.1"/>
</dbReference>
<evidence type="ECO:0008006" key="4">
    <source>
        <dbReference type="Google" id="ProtNLM"/>
    </source>
</evidence>
<protein>
    <recommendedName>
        <fullName evidence="4">DUF3784 domain-containing protein</fullName>
    </recommendedName>
</protein>
<accession>A0A173YL61</accession>
<dbReference type="EMBL" id="CYZX01000002">
    <property type="protein sequence ID" value="CUN64087.1"/>
    <property type="molecule type" value="Genomic_DNA"/>
</dbReference>
<dbReference type="Proteomes" id="UP000095594">
    <property type="component" value="Unassembled WGS sequence"/>
</dbReference>
<proteinExistence type="predicted"/>
<evidence type="ECO:0000256" key="1">
    <source>
        <dbReference type="SAM" id="Phobius"/>
    </source>
</evidence>
<keyword evidence="1" id="KW-0812">Transmembrane</keyword>
<evidence type="ECO:0000313" key="3">
    <source>
        <dbReference type="Proteomes" id="UP000095594"/>
    </source>
</evidence>
<reference evidence="2 3" key="1">
    <citation type="submission" date="2015-09" db="EMBL/GenBank/DDBJ databases">
        <authorList>
            <consortium name="Pathogen Informatics"/>
        </authorList>
    </citation>
    <scope>NUCLEOTIDE SEQUENCE [LARGE SCALE GENOMIC DNA]</scope>
    <source>
        <strain evidence="2 3">2789STDY5834856</strain>
    </source>
</reference>
<feature type="transmembrane region" description="Helical" evidence="1">
    <location>
        <begin position="55"/>
        <end position="73"/>
    </location>
</feature>
<gene>
    <name evidence="2" type="ORF">ERS852471_00255</name>
</gene>
<dbReference type="OrthoDB" id="9931533at2"/>
<sequence length="109" mass="12489">MFNMAIIVIGIIEFCIGVTISVFSKSKKINGFIKFLYDFEDEEGKIQSILNKWIGENYGIVGSMYVFLASIAIAFNVDWFMLILEISIVEFLSYKRINKGIKDIIKDSQ</sequence>
<evidence type="ECO:0000313" key="2">
    <source>
        <dbReference type="EMBL" id="CUN64087.1"/>
    </source>
</evidence>
<organism evidence="2 3">
    <name type="scientific">Clostridium disporicum</name>
    <dbReference type="NCBI Taxonomy" id="84024"/>
    <lineage>
        <taxon>Bacteria</taxon>
        <taxon>Bacillati</taxon>
        <taxon>Bacillota</taxon>
        <taxon>Clostridia</taxon>
        <taxon>Eubacteriales</taxon>
        <taxon>Clostridiaceae</taxon>
        <taxon>Clostridium</taxon>
    </lineage>
</organism>
<name>A0A173YL61_9CLOT</name>
<keyword evidence="1" id="KW-0472">Membrane</keyword>